<evidence type="ECO:0000313" key="1">
    <source>
        <dbReference type="EMBL" id="RHN65677.1"/>
    </source>
</evidence>
<comment type="caution">
    <text evidence="1">The sequence shown here is derived from an EMBL/GenBank/DDBJ whole genome shotgun (WGS) entry which is preliminary data.</text>
</comment>
<sequence>MVLVPRMCACSWLSTFFKFVVQNCCLCWQVQVILVSYRHLVMKSKIWSHFAPQIVTWKKNKVRQNCVFPHHLPFLSIYIFVKET</sequence>
<dbReference type="AlphaFoldDB" id="A0A396IRV6"/>
<accession>A0A396IRV6</accession>
<gene>
    <name evidence="1" type="ORF">MtrunA17_Chr3g0082541</name>
</gene>
<protein>
    <submittedName>
        <fullName evidence="1">Uncharacterized protein</fullName>
    </submittedName>
</protein>
<dbReference type="EMBL" id="PSQE01000003">
    <property type="protein sequence ID" value="RHN65677.1"/>
    <property type="molecule type" value="Genomic_DNA"/>
</dbReference>
<dbReference type="Gramene" id="rna13546">
    <property type="protein sequence ID" value="RHN65677.1"/>
    <property type="gene ID" value="gene13546"/>
</dbReference>
<organism evidence="1">
    <name type="scientific">Medicago truncatula</name>
    <name type="common">Barrel medic</name>
    <name type="synonym">Medicago tribuloides</name>
    <dbReference type="NCBI Taxonomy" id="3880"/>
    <lineage>
        <taxon>Eukaryota</taxon>
        <taxon>Viridiplantae</taxon>
        <taxon>Streptophyta</taxon>
        <taxon>Embryophyta</taxon>
        <taxon>Tracheophyta</taxon>
        <taxon>Spermatophyta</taxon>
        <taxon>Magnoliopsida</taxon>
        <taxon>eudicotyledons</taxon>
        <taxon>Gunneridae</taxon>
        <taxon>Pentapetalae</taxon>
        <taxon>rosids</taxon>
        <taxon>fabids</taxon>
        <taxon>Fabales</taxon>
        <taxon>Fabaceae</taxon>
        <taxon>Papilionoideae</taxon>
        <taxon>50 kb inversion clade</taxon>
        <taxon>NPAAA clade</taxon>
        <taxon>Hologalegina</taxon>
        <taxon>IRL clade</taxon>
        <taxon>Trifolieae</taxon>
        <taxon>Medicago</taxon>
    </lineage>
</organism>
<name>A0A396IRV6_MEDTR</name>
<dbReference type="Proteomes" id="UP000265566">
    <property type="component" value="Chromosome 3"/>
</dbReference>
<proteinExistence type="predicted"/>
<reference evidence="1" key="1">
    <citation type="journal article" date="2018" name="Nat. Plants">
        <title>Whole-genome landscape of Medicago truncatula symbiotic genes.</title>
        <authorList>
            <person name="Pecrix Y."/>
            <person name="Gamas P."/>
            <person name="Carrere S."/>
        </authorList>
    </citation>
    <scope>NUCLEOTIDE SEQUENCE</scope>
    <source>
        <tissue evidence="1">Leaves</tissue>
    </source>
</reference>